<dbReference type="RefSeq" id="WP_109587918.1">
    <property type="nucleotide sequence ID" value="NZ_QGHD01000059.1"/>
</dbReference>
<sequence length="244" mass="27906">MKRTILLFSIFAFANLFTACSNDNPLDAIEPSLNEVNEAIAETKNQEYQAHLERCQNNYYNAYGVLVEYEPNCPLPQSSSSSYSHYDYYSSSSSYYYYSSSSSAKSYLTTAKTMKFTMTYYYQRSSNWDGLGDTGDPRISFSVNFYDQYGTLLKNSGTGTLLEKDDCSIWRGTSSTTLTAPINTYKIKVIPKVIDADVWSNDDDYSSGYSYSKEEVGYLEDYEIVEQNDSHNSAADVNWEWYLY</sequence>
<feature type="signal peptide" evidence="1">
    <location>
        <begin position="1"/>
        <end position="21"/>
    </location>
</feature>
<dbReference type="EMBL" id="QGHD01000059">
    <property type="protein sequence ID" value="PWK82751.1"/>
    <property type="molecule type" value="Genomic_DNA"/>
</dbReference>
<feature type="chain" id="PRO_5046797690" description="Lipoprotein" evidence="1">
    <location>
        <begin position="22"/>
        <end position="244"/>
    </location>
</feature>
<comment type="caution">
    <text evidence="2">The sequence shown here is derived from an EMBL/GenBank/DDBJ whole genome shotgun (WGS) entry which is preliminary data.</text>
</comment>
<dbReference type="PROSITE" id="PS51257">
    <property type="entry name" value="PROKAR_LIPOPROTEIN"/>
    <property type="match status" value="1"/>
</dbReference>
<accession>A0ABX5LIR8</accession>
<gene>
    <name evidence="2" type="ORF">B0H50_1591</name>
</gene>
<keyword evidence="3" id="KW-1185">Reference proteome</keyword>
<evidence type="ECO:0000256" key="1">
    <source>
        <dbReference type="SAM" id="SignalP"/>
    </source>
</evidence>
<reference evidence="2 3" key="1">
    <citation type="submission" date="2018-05" db="EMBL/GenBank/DDBJ databases">
        <title>Animal gut microbial communities from fecal samples from Wisconsin, USA.</title>
        <authorList>
            <person name="Neumann A."/>
        </authorList>
    </citation>
    <scope>NUCLEOTIDE SEQUENCE [LARGE SCALE GENOMIC DNA]</scope>
    <source>
        <strain evidence="2 3">UWS4</strain>
    </source>
</reference>
<proteinExistence type="predicted"/>
<keyword evidence="1" id="KW-0732">Signal</keyword>
<evidence type="ECO:0000313" key="3">
    <source>
        <dbReference type="Proteomes" id="UP000245523"/>
    </source>
</evidence>
<organism evidence="2 3">
    <name type="scientific">Hallerella porci</name>
    <dbReference type="NCBI Taxonomy" id="1945871"/>
    <lineage>
        <taxon>Bacteria</taxon>
        <taxon>Pseudomonadati</taxon>
        <taxon>Fibrobacterota</taxon>
        <taxon>Fibrobacteria</taxon>
        <taxon>Fibrobacterales</taxon>
        <taxon>Fibrobacteraceae</taxon>
        <taxon>Hallerella</taxon>
    </lineage>
</organism>
<protein>
    <recommendedName>
        <fullName evidence="4">Lipoprotein</fullName>
    </recommendedName>
</protein>
<name>A0ABX5LIR8_9BACT</name>
<dbReference type="Proteomes" id="UP000245523">
    <property type="component" value="Unassembled WGS sequence"/>
</dbReference>
<evidence type="ECO:0000313" key="2">
    <source>
        <dbReference type="EMBL" id="PWK82751.1"/>
    </source>
</evidence>
<evidence type="ECO:0008006" key="4">
    <source>
        <dbReference type="Google" id="ProtNLM"/>
    </source>
</evidence>